<dbReference type="GO" id="GO:0010833">
    <property type="term" value="P:telomere maintenance via telomere lengthening"/>
    <property type="evidence" value="ECO:0007669"/>
    <property type="project" value="TreeGrafter"/>
</dbReference>
<name>A0A9Q1DUL5_CONCO</name>
<gene>
    <name evidence="10" type="ORF">COCON_G00044080</name>
</gene>
<dbReference type="Pfam" id="PF15489">
    <property type="entry name" value="CTC1"/>
    <property type="match status" value="2"/>
</dbReference>
<keyword evidence="8" id="KW-0539">Nucleus</keyword>
<dbReference type="Proteomes" id="UP001152803">
    <property type="component" value="Unassembled WGS sequence"/>
</dbReference>
<evidence type="ECO:0000256" key="3">
    <source>
        <dbReference type="ARBA" id="ARBA00006332"/>
    </source>
</evidence>
<accession>A0A9Q1DUL5</accession>
<evidence type="ECO:0000256" key="4">
    <source>
        <dbReference type="ARBA" id="ARBA00016175"/>
    </source>
</evidence>
<dbReference type="EMBL" id="JAFJMO010000003">
    <property type="protein sequence ID" value="KAJ8281889.1"/>
    <property type="molecule type" value="Genomic_DNA"/>
</dbReference>
<feature type="region of interest" description="Disordered" evidence="9">
    <location>
        <begin position="758"/>
        <end position="900"/>
    </location>
</feature>
<dbReference type="GO" id="GO:0003697">
    <property type="term" value="F:single-stranded DNA binding"/>
    <property type="evidence" value="ECO:0007669"/>
    <property type="project" value="InterPro"/>
</dbReference>
<evidence type="ECO:0000256" key="5">
    <source>
        <dbReference type="ARBA" id="ARBA00022454"/>
    </source>
</evidence>
<dbReference type="PANTHER" id="PTHR14865">
    <property type="entry name" value="CST COMPLEX SUBUNIT CTC1"/>
    <property type="match status" value="1"/>
</dbReference>
<evidence type="ECO:0000256" key="6">
    <source>
        <dbReference type="ARBA" id="ARBA00022895"/>
    </source>
</evidence>
<dbReference type="InterPro" id="IPR029156">
    <property type="entry name" value="CTC1"/>
</dbReference>
<dbReference type="GO" id="GO:0042162">
    <property type="term" value="F:telomeric DNA binding"/>
    <property type="evidence" value="ECO:0007669"/>
    <property type="project" value="TreeGrafter"/>
</dbReference>
<dbReference type="OrthoDB" id="2314520at2759"/>
<keyword evidence="6" id="KW-0779">Telomere</keyword>
<feature type="compositionally biased region" description="Low complexity" evidence="9">
    <location>
        <begin position="352"/>
        <end position="389"/>
    </location>
</feature>
<protein>
    <recommendedName>
        <fullName evidence="4">CST complex subunit CTC1</fullName>
    </recommendedName>
</protein>
<keyword evidence="7" id="KW-0238">DNA-binding</keyword>
<dbReference type="GO" id="GO:1990879">
    <property type="term" value="C:CST complex"/>
    <property type="evidence" value="ECO:0007669"/>
    <property type="project" value="TreeGrafter"/>
</dbReference>
<evidence type="ECO:0000256" key="9">
    <source>
        <dbReference type="SAM" id="MobiDB-lite"/>
    </source>
</evidence>
<comment type="subcellular location">
    <subcellularLocation>
        <location evidence="2">Chromosome</location>
        <location evidence="2">Telomere</location>
    </subcellularLocation>
    <subcellularLocation>
        <location evidence="1">Nucleus</location>
    </subcellularLocation>
</comment>
<feature type="compositionally biased region" description="Basic and acidic residues" evidence="9">
    <location>
        <begin position="862"/>
        <end position="882"/>
    </location>
</feature>
<feature type="compositionally biased region" description="Basic and acidic residues" evidence="9">
    <location>
        <begin position="784"/>
        <end position="823"/>
    </location>
</feature>
<dbReference type="PANTHER" id="PTHR14865:SF2">
    <property type="entry name" value="CST COMPLEX SUBUNIT CTC1"/>
    <property type="match status" value="1"/>
</dbReference>
<reference evidence="10" key="1">
    <citation type="journal article" date="2023" name="Science">
        <title>Genome structures resolve the early diversification of teleost fishes.</title>
        <authorList>
            <person name="Parey E."/>
            <person name="Louis A."/>
            <person name="Montfort J."/>
            <person name="Bouchez O."/>
            <person name="Roques C."/>
            <person name="Iampietro C."/>
            <person name="Lluch J."/>
            <person name="Castinel A."/>
            <person name="Donnadieu C."/>
            <person name="Desvignes T."/>
            <person name="Floi Bucao C."/>
            <person name="Jouanno E."/>
            <person name="Wen M."/>
            <person name="Mejri S."/>
            <person name="Dirks R."/>
            <person name="Jansen H."/>
            <person name="Henkel C."/>
            <person name="Chen W.J."/>
            <person name="Zahm M."/>
            <person name="Cabau C."/>
            <person name="Klopp C."/>
            <person name="Thompson A.W."/>
            <person name="Robinson-Rechavi M."/>
            <person name="Braasch I."/>
            <person name="Lecointre G."/>
            <person name="Bobe J."/>
            <person name="Postlethwait J.H."/>
            <person name="Berthelot C."/>
            <person name="Roest Crollius H."/>
            <person name="Guiguen Y."/>
        </authorList>
    </citation>
    <scope>NUCLEOTIDE SEQUENCE</scope>
    <source>
        <strain evidence="10">Concon-B</strain>
    </source>
</reference>
<evidence type="ECO:0000313" key="10">
    <source>
        <dbReference type="EMBL" id="KAJ8281889.1"/>
    </source>
</evidence>
<proteinExistence type="inferred from homology"/>
<keyword evidence="5" id="KW-0158">Chromosome</keyword>
<evidence type="ECO:0000313" key="11">
    <source>
        <dbReference type="Proteomes" id="UP001152803"/>
    </source>
</evidence>
<comment type="similarity">
    <text evidence="3">Belongs to the CTC1 family.</text>
</comment>
<evidence type="ECO:0000256" key="7">
    <source>
        <dbReference type="ARBA" id="ARBA00023125"/>
    </source>
</evidence>
<dbReference type="GO" id="GO:0045740">
    <property type="term" value="P:positive regulation of DNA replication"/>
    <property type="evidence" value="ECO:0007669"/>
    <property type="project" value="TreeGrafter"/>
</dbReference>
<feature type="compositionally biased region" description="Basic and acidic residues" evidence="9">
    <location>
        <begin position="758"/>
        <end position="775"/>
    </location>
</feature>
<evidence type="ECO:0000256" key="1">
    <source>
        <dbReference type="ARBA" id="ARBA00004123"/>
    </source>
</evidence>
<sequence length="1395" mass="154436">MDSFLGEFEEANKTELRWLRELYTFIEDTFCSVTGHNAGYSATQLALAVVRRVQRAVGTKPAMLPLGYRLVSVLELVTRQHRFCCSHLTWTTTEYREWTKEAEGVLSNYKALSPAYLILVGFLTDGSSEPGVTCDGTWKVRDGSGSVMCEVLNPSPEWLGQLMLFPSWNYIPQHAPGQSQEPKGYLEISASPLPLVPSPRAFAPGGSLPKLMGTREAAKVLQLRERQRGLRLQVFGEVCTVSPLLEIGVKSFFCFCLKEGASSVPVLVMDPGCLSWQQCVYVAVLVCVSGLRVCGLREWPGRKVLCVTPESRLHILKEPPATLLTWEEVLGSPGRYGKTGSKRPGRQETEMDTQTQTDTQTETDIQTETDTQTDTQTETDTQTDTQTKMQTIRTLPQTFPVAKTKTSKMISYKGVVSKVLNSEAGLYEMDGKVGLCLAYQPLPRGGHHLRAGAEIELHDVHFLYQPSPHALPIMLCACLRSSARVISFSRLETEKSSCLLWDSPALCLQLERNLGVSQYLWLCHCLSALRERLCPRWVREGSLRGVARRLLSSVVLPGQEGGRPRELYREMLEEPHCCPLTEYSVDSPSCELLSVGDLRSWMEGQCWDSMSLQSLLPPSAPHLTRAQLNPLLAWSVHVLCAGTLPRPKVLVGVLKVRGRGPSLRLEDQTGVIDCVIVEKRDSDSYCAAYNTAWLDCLVCVQRYTLVMERFLTTDFPASTHLDQERYITHRHSRLYIQLCLDDLTVLSPSVAMAKFRSVTEGEKSGEGEKQMDEVTPHPSADRPGGSRDGSRGSEQSSHVRKEREMVEGERPGRSADRSHKQATEEPALSAVTGKGSKPGLDQTTKRTRQGEERPAKHGKRSRKEDKEDDLKSRIQPVEEKQETTGSGVGDSHTRPLADPARSLTSGRLKVATPVPCVSVIFCVESKEGLAFRNVQVSEEDPGLSLCFGVSAVLLGGVQRWGQDPRNCPLEQRETTIGGAENDRVELQFVGDSVRWYPLLQLGTVYRMVAPHTEDPGVLSGCSVPGQGGGRLHSAPTVQVLPRWHLHTLPLQQAHGRVERKVWSVSEVLACSVAATLVTFEGVISRRIPLLEERGKIPTVQSEHRDKGVDMEQTLNIRLTVQDVVSPGLSIQVYLDLSQRPYTPGLIAGATVLFHTFQRKVSQIGSVYCRSLPLSCVTVTAPGRAGSAERGAPPPIMHLGEWARKGAACCGSARVRAHVTCVLFLQLRWVCSLCTSVFQQDACTRNYPPCTSTTGVFQAEAKAVVEDGTAEAQVWFSSQTVSHLLALNTTEWEGLQRLVRVRGHLRVYHQGRNVVSDEVSEDPLLQYLSYLCVCAAVCRSVTLTCELQSRAQSSAAQRHENAQLKRFTRGDREFVTRIPAPLQLHCTELREGEISV</sequence>
<comment type="caution">
    <text evidence="10">The sequence shown here is derived from an EMBL/GenBank/DDBJ whole genome shotgun (WGS) entry which is preliminary data.</text>
</comment>
<organism evidence="10 11">
    <name type="scientific">Conger conger</name>
    <name type="common">Conger eel</name>
    <name type="synonym">Muraena conger</name>
    <dbReference type="NCBI Taxonomy" id="82655"/>
    <lineage>
        <taxon>Eukaryota</taxon>
        <taxon>Metazoa</taxon>
        <taxon>Chordata</taxon>
        <taxon>Craniata</taxon>
        <taxon>Vertebrata</taxon>
        <taxon>Euteleostomi</taxon>
        <taxon>Actinopterygii</taxon>
        <taxon>Neopterygii</taxon>
        <taxon>Teleostei</taxon>
        <taxon>Anguilliformes</taxon>
        <taxon>Congridae</taxon>
        <taxon>Conger</taxon>
    </lineage>
</organism>
<dbReference type="InterPro" id="IPR042617">
    <property type="entry name" value="CTC1-like"/>
</dbReference>
<feature type="region of interest" description="Disordered" evidence="9">
    <location>
        <begin position="334"/>
        <end position="389"/>
    </location>
</feature>
<keyword evidence="11" id="KW-1185">Reference proteome</keyword>
<evidence type="ECO:0000256" key="8">
    <source>
        <dbReference type="ARBA" id="ARBA00023242"/>
    </source>
</evidence>
<evidence type="ECO:0000256" key="2">
    <source>
        <dbReference type="ARBA" id="ARBA00004574"/>
    </source>
</evidence>